<keyword evidence="1" id="KW-0677">Repeat</keyword>
<evidence type="ECO:0000313" key="6">
    <source>
        <dbReference type="Proteomes" id="UP001165063"/>
    </source>
</evidence>
<evidence type="ECO:0000256" key="3">
    <source>
        <dbReference type="SAM" id="MobiDB-lite"/>
    </source>
</evidence>
<feature type="domain" description="26S proteasome regulatory subunit RPN2 C-terminal" evidence="4">
    <location>
        <begin position="302"/>
        <end position="459"/>
    </location>
</feature>
<dbReference type="GO" id="GO:0005634">
    <property type="term" value="C:nucleus"/>
    <property type="evidence" value="ECO:0007669"/>
    <property type="project" value="TreeGrafter"/>
</dbReference>
<keyword evidence="2" id="KW-0647">Proteasome</keyword>
<dbReference type="Pfam" id="PF18004">
    <property type="entry name" value="RPN2_C"/>
    <property type="match status" value="1"/>
</dbReference>
<proteinExistence type="predicted"/>
<evidence type="ECO:0000256" key="2">
    <source>
        <dbReference type="ARBA" id="ARBA00022942"/>
    </source>
</evidence>
<dbReference type="PANTHER" id="PTHR10943:SF2">
    <property type="entry name" value="26S PROTEASOME NON-ATPASE REGULATORY SUBUNIT 1"/>
    <property type="match status" value="1"/>
</dbReference>
<dbReference type="AlphaFoldDB" id="A0A9W7DCX7"/>
<accession>A0A9W7DCX7</accession>
<dbReference type="GO" id="GO:0008540">
    <property type="term" value="C:proteasome regulatory particle, base subcomplex"/>
    <property type="evidence" value="ECO:0007669"/>
    <property type="project" value="TreeGrafter"/>
</dbReference>
<gene>
    <name evidence="5" type="ORF">Amon01_000050000</name>
</gene>
<evidence type="ECO:0000313" key="5">
    <source>
        <dbReference type="EMBL" id="GMG19477.1"/>
    </source>
</evidence>
<reference evidence="5" key="1">
    <citation type="submission" date="2023-04" db="EMBL/GenBank/DDBJ databases">
        <title>Ambrosiozyma monospora NBRC 1965.</title>
        <authorList>
            <person name="Ichikawa N."/>
            <person name="Sato H."/>
            <person name="Tonouchi N."/>
        </authorList>
    </citation>
    <scope>NUCLEOTIDE SEQUENCE</scope>
    <source>
        <strain evidence="5">NBRC 1965</strain>
    </source>
</reference>
<feature type="region of interest" description="Disordered" evidence="3">
    <location>
        <begin position="359"/>
        <end position="395"/>
    </location>
</feature>
<name>A0A9W7DCX7_AMBMO</name>
<feature type="compositionally biased region" description="Basic and acidic residues" evidence="3">
    <location>
        <begin position="379"/>
        <end position="392"/>
    </location>
</feature>
<sequence length="496" mass="54726">MGLGDEQIYEELKSVLFTDNAISSEAAAIAMGLVMLGSGSESSAHDMFTYAQETQHETIIRGLAIGIALISYGKEDSAEDIIEKLLGHQDSILRYGGCFTLALAYCGTSNNSAIQRLLHIAVSDSSDNVRRAAVLSLGFVLLRDFSTVPTIVELLSQSHNPHVRYGTTMALGISCAGRGLQAALDVLEPLLKDPVDFVRQGATIAKSMILIQQNENTHPKVKEFRASLRKIVSNKYEESLAKFGGAIAQGILDAGGRNSTIQLENTQTNTLNMKAIVGLTLFTQSWYWFPLSHFFALSLSPTSIIGVTDNLKAPKFNINCHTKPDFFGYPPKAEAQVEKQAEKIATAVLSTTARAKARAAKKDKTVKKEDKMDIDEPSTTEKENTKESKGDEISNVELQDSQYKSLYVKEPYQFQNMTRVLPAQLKYVTFSKHERFVPVRKFKGMSGIVVLNDQSPGKSFDRIKTIREKGNTEAPLPDPFTIDPVLDKELFENDNE</sequence>
<dbReference type="OrthoDB" id="261572at2759"/>
<keyword evidence="6" id="KW-1185">Reference proteome</keyword>
<dbReference type="InterPro" id="IPR016024">
    <property type="entry name" value="ARM-type_fold"/>
</dbReference>
<evidence type="ECO:0000259" key="4">
    <source>
        <dbReference type="Pfam" id="PF18004"/>
    </source>
</evidence>
<dbReference type="Gene3D" id="1.25.10.10">
    <property type="entry name" value="Leucine-rich Repeat Variant"/>
    <property type="match status" value="1"/>
</dbReference>
<evidence type="ECO:0000256" key="1">
    <source>
        <dbReference type="ARBA" id="ARBA00022737"/>
    </source>
</evidence>
<organism evidence="5 6">
    <name type="scientific">Ambrosiozyma monospora</name>
    <name type="common">Yeast</name>
    <name type="synonym">Endomycopsis monosporus</name>
    <dbReference type="NCBI Taxonomy" id="43982"/>
    <lineage>
        <taxon>Eukaryota</taxon>
        <taxon>Fungi</taxon>
        <taxon>Dikarya</taxon>
        <taxon>Ascomycota</taxon>
        <taxon>Saccharomycotina</taxon>
        <taxon>Pichiomycetes</taxon>
        <taxon>Pichiales</taxon>
        <taxon>Pichiaceae</taxon>
        <taxon>Ambrosiozyma</taxon>
    </lineage>
</organism>
<protein>
    <submittedName>
        <fullName evidence="5">Unnamed protein product</fullName>
    </submittedName>
</protein>
<dbReference type="InterPro" id="IPR002015">
    <property type="entry name" value="Proteasome/cyclosome_rpt"/>
</dbReference>
<dbReference type="Pfam" id="PF01851">
    <property type="entry name" value="PC_rep"/>
    <property type="match status" value="1"/>
</dbReference>
<dbReference type="InterPro" id="IPR011989">
    <property type="entry name" value="ARM-like"/>
</dbReference>
<feature type="compositionally biased region" description="Basic and acidic residues" evidence="3">
    <location>
        <begin position="360"/>
        <end position="371"/>
    </location>
</feature>
<dbReference type="PANTHER" id="PTHR10943">
    <property type="entry name" value="26S PROTEASOME NON-ATPASE REGULATORY SUBUNIT"/>
    <property type="match status" value="1"/>
</dbReference>
<dbReference type="Proteomes" id="UP001165063">
    <property type="component" value="Unassembled WGS sequence"/>
</dbReference>
<comment type="caution">
    <text evidence="5">The sequence shown here is derived from an EMBL/GenBank/DDBJ whole genome shotgun (WGS) entry which is preliminary data.</text>
</comment>
<dbReference type="EMBL" id="BSXU01000136">
    <property type="protein sequence ID" value="GMG19477.1"/>
    <property type="molecule type" value="Genomic_DNA"/>
</dbReference>
<dbReference type="SUPFAM" id="SSF48371">
    <property type="entry name" value="ARM repeat"/>
    <property type="match status" value="1"/>
</dbReference>
<dbReference type="Pfam" id="PF13646">
    <property type="entry name" value="HEAT_2"/>
    <property type="match status" value="1"/>
</dbReference>
<dbReference type="InterPro" id="IPR040623">
    <property type="entry name" value="RPN2_C"/>
</dbReference>
<dbReference type="GO" id="GO:0034515">
    <property type="term" value="C:proteasome storage granule"/>
    <property type="evidence" value="ECO:0007669"/>
    <property type="project" value="TreeGrafter"/>
</dbReference>
<dbReference type="GO" id="GO:0043161">
    <property type="term" value="P:proteasome-mediated ubiquitin-dependent protein catabolic process"/>
    <property type="evidence" value="ECO:0007669"/>
    <property type="project" value="TreeGrafter"/>
</dbReference>